<gene>
    <name evidence="1" type="ORF">JIN85_07020</name>
</gene>
<accession>A0A934VVV4</accession>
<dbReference type="Proteomes" id="UP000603141">
    <property type="component" value="Unassembled WGS sequence"/>
</dbReference>
<protein>
    <submittedName>
        <fullName evidence="1">Uncharacterized protein</fullName>
    </submittedName>
</protein>
<reference evidence="1" key="1">
    <citation type="submission" date="2021-01" db="EMBL/GenBank/DDBJ databases">
        <title>Modified the classification status of verrucomicrobia.</title>
        <authorList>
            <person name="Feng X."/>
        </authorList>
    </citation>
    <scope>NUCLEOTIDE SEQUENCE</scope>
    <source>
        <strain evidence="1">KCTC 22041</strain>
    </source>
</reference>
<name>A0A934VVV4_9BACT</name>
<comment type="caution">
    <text evidence="1">The sequence shown here is derived from an EMBL/GenBank/DDBJ whole genome shotgun (WGS) entry which is preliminary data.</text>
</comment>
<dbReference type="AlphaFoldDB" id="A0A934VVV4"/>
<dbReference type="RefSeq" id="WP_200269025.1">
    <property type="nucleotide sequence ID" value="NZ_JAENIJ010000008.1"/>
</dbReference>
<organism evidence="1 2">
    <name type="scientific">Luteolibacter pohnpeiensis</name>
    <dbReference type="NCBI Taxonomy" id="454153"/>
    <lineage>
        <taxon>Bacteria</taxon>
        <taxon>Pseudomonadati</taxon>
        <taxon>Verrucomicrobiota</taxon>
        <taxon>Verrucomicrobiia</taxon>
        <taxon>Verrucomicrobiales</taxon>
        <taxon>Verrucomicrobiaceae</taxon>
        <taxon>Luteolibacter</taxon>
    </lineage>
</organism>
<evidence type="ECO:0000313" key="1">
    <source>
        <dbReference type="EMBL" id="MBK1882158.1"/>
    </source>
</evidence>
<evidence type="ECO:0000313" key="2">
    <source>
        <dbReference type="Proteomes" id="UP000603141"/>
    </source>
</evidence>
<proteinExistence type="predicted"/>
<dbReference type="EMBL" id="JAENIJ010000008">
    <property type="protein sequence ID" value="MBK1882158.1"/>
    <property type="molecule type" value="Genomic_DNA"/>
</dbReference>
<keyword evidence="2" id="KW-1185">Reference proteome</keyword>
<sequence length="148" mass="16456">MSRSNKADWITIGFTVFLAVLILASARDETYSINTVTGATRTQVRYAFFIFGADRISPTWATESAKRQGISIAGKWKNTGSFRTVLGMKSRGCTSNLPASAELNLLFRNGKVPADQQAEADALLRKFVAEPDETARRYLVWDSMLLNR</sequence>